<dbReference type="PANTHER" id="PTHR43845:SF1">
    <property type="entry name" value="BLR5969 PROTEIN"/>
    <property type="match status" value="1"/>
</dbReference>
<evidence type="ECO:0000259" key="1">
    <source>
        <dbReference type="Pfam" id="PF14535"/>
    </source>
</evidence>
<accession>A0A1F7XAZ6</accession>
<feature type="domain" description="AMP-dependent ligase C-terminal" evidence="1">
    <location>
        <begin position="328"/>
        <end position="414"/>
    </location>
</feature>
<dbReference type="SUPFAM" id="SSF56801">
    <property type="entry name" value="Acetyl-CoA synthetase-like"/>
    <property type="match status" value="1"/>
</dbReference>
<dbReference type="AlphaFoldDB" id="A0A1F7XAZ6"/>
<proteinExistence type="predicted"/>
<dbReference type="EMBL" id="MGFU01000043">
    <property type="protein sequence ID" value="OGM12186.1"/>
    <property type="molecule type" value="Genomic_DNA"/>
</dbReference>
<dbReference type="Proteomes" id="UP000179013">
    <property type="component" value="Unassembled WGS sequence"/>
</dbReference>
<dbReference type="InterPro" id="IPR028154">
    <property type="entry name" value="AMP-dep_Lig_C"/>
</dbReference>
<organism evidence="2 3">
    <name type="scientific">Candidatus Woesebacteria bacterium RBG_16_39_8b</name>
    <dbReference type="NCBI Taxonomy" id="1802482"/>
    <lineage>
        <taxon>Bacteria</taxon>
        <taxon>Candidatus Woeseibacteriota</taxon>
    </lineage>
</organism>
<comment type="caution">
    <text evidence="2">The sequence shown here is derived from an EMBL/GenBank/DDBJ whole genome shotgun (WGS) entry which is preliminary data.</text>
</comment>
<evidence type="ECO:0000313" key="3">
    <source>
        <dbReference type="Proteomes" id="UP000179013"/>
    </source>
</evidence>
<sequence>MTLPNKSYLHKFREVLREVLQANEFYKRKFNTIGIFSANQISTWKEFTSLPLTTRQELIKDQQKTPPFGTNLTRHLSQYTYVIRTSGTSTGIPFYQPLTPQEFNRFADVLARGYKEMGIVKGVTICFFTSSYAYPLFYEASRRLGIRMVPVEDYKAIGLLNTLKSMRVNILHSFPTALFELIELAQDRHIDLKQVGIKKIITIGEVGGGHPPTKAFFEKAWNAKVIDHIGQLESGTLAVECSQTNTYHLLKDLFITEVFDSSSNRPTTKGQLVLTSLWRQDYPLIRYRTGDIVEIDYSPCPCGKTTPRLIGGILGRTTGQLKLRSFFMFPEDIERTIRQHPEVKEYQIICRKQSGVDTVDVYAELPLSTNLDDVNKLTEDLQETVGFQPKIYPVLPKTLPRYGARKGKRFHDYRLIHGKVPSPINLNKKMISRLFEYILTWKRRKRNMQKYFQLLRNM</sequence>
<gene>
    <name evidence="2" type="ORF">A2V80_02885</name>
</gene>
<dbReference type="Gene3D" id="3.30.300.30">
    <property type="match status" value="1"/>
</dbReference>
<dbReference type="Gene3D" id="3.40.50.12780">
    <property type="entry name" value="N-terminal domain of ligase-like"/>
    <property type="match status" value="1"/>
</dbReference>
<name>A0A1F7XAZ6_9BACT</name>
<dbReference type="PANTHER" id="PTHR43845">
    <property type="entry name" value="BLR5969 PROTEIN"/>
    <property type="match status" value="1"/>
</dbReference>
<dbReference type="InterPro" id="IPR045851">
    <property type="entry name" value="AMP-bd_C_sf"/>
</dbReference>
<evidence type="ECO:0000313" key="2">
    <source>
        <dbReference type="EMBL" id="OGM12186.1"/>
    </source>
</evidence>
<protein>
    <recommendedName>
        <fullName evidence="1">AMP-dependent ligase C-terminal domain-containing protein</fullName>
    </recommendedName>
</protein>
<dbReference type="Pfam" id="PF14535">
    <property type="entry name" value="AMP-binding_C_2"/>
    <property type="match status" value="1"/>
</dbReference>
<reference evidence="2 3" key="1">
    <citation type="journal article" date="2016" name="Nat. Commun.">
        <title>Thousands of microbial genomes shed light on interconnected biogeochemical processes in an aquifer system.</title>
        <authorList>
            <person name="Anantharaman K."/>
            <person name="Brown C.T."/>
            <person name="Hug L.A."/>
            <person name="Sharon I."/>
            <person name="Castelle C.J."/>
            <person name="Probst A.J."/>
            <person name="Thomas B.C."/>
            <person name="Singh A."/>
            <person name="Wilkins M.J."/>
            <person name="Karaoz U."/>
            <person name="Brodie E.L."/>
            <person name="Williams K.H."/>
            <person name="Hubbard S.S."/>
            <person name="Banfield J.F."/>
        </authorList>
    </citation>
    <scope>NUCLEOTIDE SEQUENCE [LARGE SCALE GENOMIC DNA]</scope>
</reference>
<dbReference type="InterPro" id="IPR042099">
    <property type="entry name" value="ANL_N_sf"/>
</dbReference>